<dbReference type="InterPro" id="IPR010982">
    <property type="entry name" value="Lambda_DNA-bd_dom_sf"/>
</dbReference>
<dbReference type="EMBL" id="WJEE01000009">
    <property type="protein sequence ID" value="MRI65938.1"/>
    <property type="molecule type" value="Genomic_DNA"/>
</dbReference>
<comment type="caution">
    <text evidence="3">The sequence shown here is derived from an EMBL/GenBank/DDBJ whole genome shotgun (WGS) entry which is preliminary data.</text>
</comment>
<protein>
    <submittedName>
        <fullName evidence="3">Helix-turn-helix domain-containing protein</fullName>
    </submittedName>
</protein>
<dbReference type="AlphaFoldDB" id="A0A6N7QVA2"/>
<sequence length="80" mass="9297">MRRNLRHIRISKGYKEVDVIAQKVGISTSYYYKIEQGKRTPSVDLAKKIADVLNCTVDELFYNESLNEMSSNRSRNLKGR</sequence>
<keyword evidence="1" id="KW-0238">DNA-binding</keyword>
<dbReference type="GO" id="GO:0003677">
    <property type="term" value="F:DNA binding"/>
    <property type="evidence" value="ECO:0007669"/>
    <property type="project" value="UniProtKB-KW"/>
</dbReference>
<dbReference type="CDD" id="cd00093">
    <property type="entry name" value="HTH_XRE"/>
    <property type="match status" value="1"/>
</dbReference>
<dbReference type="Proteomes" id="UP000435187">
    <property type="component" value="Unassembled WGS sequence"/>
</dbReference>
<dbReference type="Pfam" id="PF01381">
    <property type="entry name" value="HTH_3"/>
    <property type="match status" value="1"/>
</dbReference>
<evidence type="ECO:0000313" key="4">
    <source>
        <dbReference type="Proteomes" id="UP000435187"/>
    </source>
</evidence>
<dbReference type="RefSeq" id="WP_153834706.1">
    <property type="nucleotide sequence ID" value="NZ_JBHUMW010000018.1"/>
</dbReference>
<evidence type="ECO:0000259" key="2">
    <source>
        <dbReference type="PROSITE" id="PS50943"/>
    </source>
</evidence>
<dbReference type="SUPFAM" id="SSF47413">
    <property type="entry name" value="lambda repressor-like DNA-binding domains"/>
    <property type="match status" value="1"/>
</dbReference>
<proteinExistence type="predicted"/>
<feature type="domain" description="HTH cro/C1-type" evidence="2">
    <location>
        <begin position="21"/>
        <end position="60"/>
    </location>
</feature>
<dbReference type="PANTHER" id="PTHR46558">
    <property type="entry name" value="TRACRIPTIONAL REGULATORY PROTEIN-RELATED-RELATED"/>
    <property type="match status" value="1"/>
</dbReference>
<evidence type="ECO:0000256" key="1">
    <source>
        <dbReference type="ARBA" id="ARBA00023125"/>
    </source>
</evidence>
<dbReference type="SMART" id="SM00530">
    <property type="entry name" value="HTH_XRE"/>
    <property type="match status" value="1"/>
</dbReference>
<dbReference type="PANTHER" id="PTHR46558:SF4">
    <property type="entry name" value="DNA-BIDING PHAGE PROTEIN"/>
    <property type="match status" value="1"/>
</dbReference>
<reference evidence="3 4" key="1">
    <citation type="submission" date="2019-10" db="EMBL/GenBank/DDBJ databases">
        <title>Gracilibacillus salitolerans sp. nov., a moderate halophile isolated from a saline soil in northwest China.</title>
        <authorList>
            <person name="Gan L."/>
        </authorList>
    </citation>
    <scope>NUCLEOTIDE SEQUENCE [LARGE SCALE GENOMIC DNA]</scope>
    <source>
        <strain evidence="3 4">TP2-8</strain>
    </source>
</reference>
<dbReference type="Gene3D" id="1.10.260.40">
    <property type="entry name" value="lambda repressor-like DNA-binding domains"/>
    <property type="match status" value="1"/>
</dbReference>
<dbReference type="InterPro" id="IPR001387">
    <property type="entry name" value="Cro/C1-type_HTH"/>
</dbReference>
<organism evidence="3 4">
    <name type="scientific">Gracilibacillus thailandensis</name>
    <dbReference type="NCBI Taxonomy" id="563735"/>
    <lineage>
        <taxon>Bacteria</taxon>
        <taxon>Bacillati</taxon>
        <taxon>Bacillota</taxon>
        <taxon>Bacilli</taxon>
        <taxon>Bacillales</taxon>
        <taxon>Bacillaceae</taxon>
        <taxon>Gracilibacillus</taxon>
    </lineage>
</organism>
<name>A0A6N7QVA2_9BACI</name>
<evidence type="ECO:0000313" key="3">
    <source>
        <dbReference type="EMBL" id="MRI65938.1"/>
    </source>
</evidence>
<accession>A0A6N7QVA2</accession>
<dbReference type="PROSITE" id="PS50943">
    <property type="entry name" value="HTH_CROC1"/>
    <property type="match status" value="1"/>
</dbReference>
<gene>
    <name evidence="3" type="ORF">GH885_06205</name>
</gene>
<keyword evidence="4" id="KW-1185">Reference proteome</keyword>